<dbReference type="EMBL" id="KM922672">
    <property type="protein sequence ID" value="AJF79871.1"/>
    <property type="molecule type" value="Genomic_DNA"/>
</dbReference>
<protein>
    <submittedName>
        <fullName evidence="1">Uncharacterized protein</fullName>
    </submittedName>
</protein>
<dbReference type="RefSeq" id="WP_000100570.1">
    <property type="nucleotide sequence ID" value="NZ_CP018144.1"/>
</dbReference>
<evidence type="ECO:0000313" key="1">
    <source>
        <dbReference type="EMBL" id="AJF79871.1"/>
    </source>
</evidence>
<reference evidence="1" key="2">
    <citation type="journal article" date="2015" name="Antimicrob. Agents Chemother.">
        <title>Dissemination of blaOXA-23 in Acinetobacter spp. in China: Main Roles of Conjugative Plasmid pAZJ221 and Transposon Tn2009.</title>
        <authorList>
            <person name="Liu L.L."/>
            <person name="Ji S.J."/>
            <person name="Ruan Z."/>
            <person name="Fu Y."/>
            <person name="Fu Y.Q."/>
            <person name="Wang Y.F."/>
            <person name="Yu Y.S."/>
        </authorList>
    </citation>
    <scope>NUCLEOTIDE SEQUENCE</scope>
    <source>
        <strain evidence="1">A221</strain>
        <plasmid evidence="1">pAZJ221</plasmid>
    </source>
</reference>
<name>A0A0C4Y2J4_ACIBA</name>
<dbReference type="AlphaFoldDB" id="A0A0C4Y2J4"/>
<keyword evidence="1" id="KW-0614">Plasmid</keyword>
<reference evidence="1" key="1">
    <citation type="submission" date="2014-10" db="EMBL/GenBank/DDBJ databases">
        <authorList>
            <person name="Liu L."/>
            <person name="Ji S."/>
            <person name="Ruan Z."/>
            <person name="Fu Y."/>
            <person name="Fu Y."/>
            <person name="Wang Y."/>
            <person name="Yu Y."/>
        </authorList>
    </citation>
    <scope>NUCLEOTIDE SEQUENCE</scope>
    <source>
        <strain evidence="1">A221</strain>
        <plasmid evidence="1">pAZJ221</plasmid>
    </source>
</reference>
<organism evidence="1">
    <name type="scientific">Acinetobacter baumannii</name>
    <dbReference type="NCBI Taxonomy" id="470"/>
    <lineage>
        <taxon>Bacteria</taxon>
        <taxon>Pseudomonadati</taxon>
        <taxon>Pseudomonadota</taxon>
        <taxon>Gammaproteobacteria</taxon>
        <taxon>Moraxellales</taxon>
        <taxon>Moraxellaceae</taxon>
        <taxon>Acinetobacter</taxon>
        <taxon>Acinetobacter calcoaceticus/baumannii complex</taxon>
    </lineage>
</organism>
<gene>
    <name evidence="1" type="ORF">NG19_0035</name>
</gene>
<proteinExistence type="predicted"/>
<dbReference type="PATRIC" id="fig|470.1402.peg.513"/>
<geneLocation type="plasmid" evidence="1">
    <name>pAZJ221</name>
</geneLocation>
<accession>A0A0C4Y2J4</accession>
<sequence>MSSYSIQVGQIKGLYDIFVETSVAKTDPNYSEYKRIGDTFLKYIMTEDPDYHSSQVYSILSEVKELSIANRLKRLEAKVRNKNFDMHYLAWDYINRGIVQEKNDYLAALQLNKIYAESKVQYKRIHGEENELTSKIYAEMLKTKPENLRRMLNHNREVDLYLLEPAKKILSQLSST</sequence>